<feature type="region of interest" description="Disordered" evidence="1">
    <location>
        <begin position="67"/>
        <end position="241"/>
    </location>
</feature>
<organism evidence="2 3">
    <name type="scientific">Penicillium patulum</name>
    <name type="common">Penicillium griseofulvum</name>
    <dbReference type="NCBI Taxonomy" id="5078"/>
    <lineage>
        <taxon>Eukaryota</taxon>
        <taxon>Fungi</taxon>
        <taxon>Dikarya</taxon>
        <taxon>Ascomycota</taxon>
        <taxon>Pezizomycotina</taxon>
        <taxon>Eurotiomycetes</taxon>
        <taxon>Eurotiomycetidae</taxon>
        <taxon>Eurotiales</taxon>
        <taxon>Aspergillaceae</taxon>
        <taxon>Penicillium</taxon>
    </lineage>
</organism>
<dbReference type="AlphaFoldDB" id="A0A135LEQ9"/>
<comment type="caution">
    <text evidence="2">The sequence shown here is derived from an EMBL/GenBank/DDBJ whole genome shotgun (WGS) entry which is preliminary data.</text>
</comment>
<feature type="compositionally biased region" description="Polar residues" evidence="1">
    <location>
        <begin position="213"/>
        <end position="241"/>
    </location>
</feature>
<name>A0A135LEQ9_PENPA</name>
<keyword evidence="3" id="KW-1185">Reference proteome</keyword>
<dbReference type="OrthoDB" id="4363403at2759"/>
<evidence type="ECO:0000313" key="2">
    <source>
        <dbReference type="EMBL" id="KXG47462.1"/>
    </source>
</evidence>
<evidence type="ECO:0000256" key="1">
    <source>
        <dbReference type="SAM" id="MobiDB-lite"/>
    </source>
</evidence>
<dbReference type="Proteomes" id="UP000070168">
    <property type="component" value="Unassembled WGS sequence"/>
</dbReference>
<reference evidence="2 3" key="1">
    <citation type="journal article" date="2016" name="BMC Genomics">
        <title>Genome sequencing and secondary metabolism of the postharvest pathogen Penicillium griseofulvum.</title>
        <authorList>
            <person name="Banani H."/>
            <person name="Marcet-Houben M."/>
            <person name="Ballester A.R."/>
            <person name="Abbruscato P."/>
            <person name="Gonzalez-Candelas L."/>
            <person name="Gabaldon T."/>
            <person name="Spadaro D."/>
        </authorList>
    </citation>
    <scope>NUCLEOTIDE SEQUENCE [LARGE SCALE GENOMIC DNA]</scope>
    <source>
        <strain evidence="2 3">PG3</strain>
    </source>
</reference>
<dbReference type="GeneID" id="63704345"/>
<evidence type="ECO:0000313" key="3">
    <source>
        <dbReference type="Proteomes" id="UP000070168"/>
    </source>
</evidence>
<accession>A0A135LEQ9</accession>
<dbReference type="EMBL" id="LHQR01000065">
    <property type="protein sequence ID" value="KXG47462.1"/>
    <property type="molecule type" value="Genomic_DNA"/>
</dbReference>
<feature type="compositionally biased region" description="Low complexity" evidence="1">
    <location>
        <begin position="74"/>
        <end position="88"/>
    </location>
</feature>
<gene>
    <name evidence="2" type="ORF">PGRI_013320</name>
</gene>
<proteinExistence type="predicted"/>
<feature type="compositionally biased region" description="Basic and acidic residues" evidence="1">
    <location>
        <begin position="140"/>
        <end position="152"/>
    </location>
</feature>
<dbReference type="RefSeq" id="XP_040645998.1">
    <property type="nucleotide sequence ID" value="XM_040789045.1"/>
</dbReference>
<feature type="compositionally biased region" description="Low complexity" evidence="1">
    <location>
        <begin position="109"/>
        <end position="118"/>
    </location>
</feature>
<protein>
    <submittedName>
        <fullName evidence="2">Uncharacterized protein</fullName>
    </submittedName>
</protein>
<sequence>MNKMTKPNESDDPLRELKPGDVKLLIYASLCHNGRIDMEKLAGYLGQKKSSASTNYFRAKGRFQAILNERSPRKSASANAAPKSGAAGESINPASTDTPVKKPRSRKPAYAASKATAASETIGSDDTDPGTLVKKPRSHKPADAFSKFRDAGKTIGSDDTDPGTSVEKPRSRKRAAAKDASSGDEAEAKRRRLAPWAAWIASVGDPGSPPTTVPNYTQQAASEPEESVQTGMANEASDLTE</sequence>